<dbReference type="Pfam" id="PF20157">
    <property type="entry name" value="Maf_flag10_N"/>
    <property type="match status" value="1"/>
</dbReference>
<organism evidence="4 5">
    <name type="scientific">Paenibacillus agricola</name>
    <dbReference type="NCBI Taxonomy" id="2716264"/>
    <lineage>
        <taxon>Bacteria</taxon>
        <taxon>Bacillati</taxon>
        <taxon>Bacillota</taxon>
        <taxon>Bacilli</taxon>
        <taxon>Bacillales</taxon>
        <taxon>Paenibacillaceae</taxon>
        <taxon>Paenibacillus</taxon>
    </lineage>
</organism>
<dbReference type="Pfam" id="PF01973">
    <property type="entry name" value="MptE-like"/>
    <property type="match status" value="1"/>
</dbReference>
<keyword evidence="1" id="KW-0175">Coiled coil</keyword>
<evidence type="ECO:0000313" key="5">
    <source>
        <dbReference type="Proteomes" id="UP001165962"/>
    </source>
</evidence>
<evidence type="ECO:0000313" key="4">
    <source>
        <dbReference type="EMBL" id="NHN33874.1"/>
    </source>
</evidence>
<dbReference type="EMBL" id="JAAOIW010000014">
    <property type="protein sequence ID" value="NHN33874.1"/>
    <property type="molecule type" value="Genomic_DNA"/>
</dbReference>
<evidence type="ECO:0000256" key="1">
    <source>
        <dbReference type="SAM" id="Coils"/>
    </source>
</evidence>
<name>A0ABX0JF41_9BACL</name>
<dbReference type="InterPro" id="IPR045376">
    <property type="entry name" value="Maf_N"/>
</dbReference>
<evidence type="ECO:0000259" key="2">
    <source>
        <dbReference type="Pfam" id="PF01973"/>
    </source>
</evidence>
<dbReference type="RefSeq" id="WP_166154252.1">
    <property type="nucleotide sequence ID" value="NZ_JAAOIW010000014.1"/>
</dbReference>
<keyword evidence="5" id="KW-1185">Reference proteome</keyword>
<accession>A0ABX0JF41</accession>
<feature type="coiled-coil region" evidence="1">
    <location>
        <begin position="491"/>
        <end position="525"/>
    </location>
</feature>
<gene>
    <name evidence="4" type="ORF">G9U52_29070</name>
</gene>
<dbReference type="InterPro" id="IPR002826">
    <property type="entry name" value="MptE-like"/>
</dbReference>
<dbReference type="PANTHER" id="PTHR41786">
    <property type="entry name" value="MOTILITY ACCESSORY FACTOR MAF"/>
    <property type="match status" value="1"/>
</dbReference>
<evidence type="ECO:0000259" key="3">
    <source>
        <dbReference type="Pfam" id="PF20157"/>
    </source>
</evidence>
<sequence length="642" mass="74757">MIKIDNVALLKNKFSEVWSYYAASEGMLKREHINLKTAKNGLPTLSVMFEGNETFLHSKYDPIHESEQWLAEYEERVHEYEHVFFYGVGFGYHIETLMKKYSNKSFSIYEPDASVFYEYISNRNLSELPLKSLKRIMIEYVPSVLWLEIDRFLSAFNDKVLIITHPIYSRVYAEQTNRFQEYFTKAIEQKRTHLASTSSYEKLWTVNSMHNFIKVLETPNILRDMKGFFKDKPVLMVAAGPSLEEEFEHIKYIKENRLAYIIAIGSANKALLSQGIFPDAVTSYDPNIYNHLTYEEIITQKLSNIPMIFGTSVGYKTVELYPGPMLHMVTIQDPVSVYYLQEERLLENGEFVTDAPSIAVITLELLHKLECNLLIMVGQNFAFKNNQYYSTGVNYTYRTNELSDSENADMEMVESVDGGEVQTMKGHSVGRIQMEQYLSRMTNIKVVNTTKNGAKIQGTEFITLEQIIETELKEQVVDPQWYMTTPNPYNLDKLSHQVENMEKSRQELRELFEQLAKTLQKMETLVTYNEATQLKKMFPKLDKITKKFLANDFYKVFLSPALRLAREQLNNSIIPIREIADMVEKARKTKNVFGQYVYDCQNMFQTLENMVMNVQQYIRMTIDERRAEENNDANPADTVLAE</sequence>
<feature type="domain" description="6-hydroxymethylpterin diphosphokinase MptE-like" evidence="2">
    <location>
        <begin position="208"/>
        <end position="385"/>
    </location>
</feature>
<proteinExistence type="predicted"/>
<protein>
    <submittedName>
        <fullName evidence="4">Motility associated factor glycosyltransferase family protein</fullName>
    </submittedName>
</protein>
<feature type="domain" description="Glycosyltransferase Maf N-terminal" evidence="3">
    <location>
        <begin position="63"/>
        <end position="117"/>
    </location>
</feature>
<dbReference type="PANTHER" id="PTHR41786:SF1">
    <property type="entry name" value="6-HYDROXYMETHYLPTERIN DIPHOSPHOKINASE MPTE-LIKE DOMAIN-CONTAINING PROTEIN"/>
    <property type="match status" value="1"/>
</dbReference>
<comment type="caution">
    <text evidence="4">The sequence shown here is derived from an EMBL/GenBank/DDBJ whole genome shotgun (WGS) entry which is preliminary data.</text>
</comment>
<dbReference type="Proteomes" id="UP001165962">
    <property type="component" value="Unassembled WGS sequence"/>
</dbReference>
<reference evidence="4" key="1">
    <citation type="submission" date="2020-03" db="EMBL/GenBank/DDBJ databases">
        <title>Draft sequencing of Paenibacilllus sp. S3N08.</title>
        <authorList>
            <person name="Kim D.-U."/>
        </authorList>
    </citation>
    <scope>NUCLEOTIDE SEQUENCE</scope>
    <source>
        <strain evidence="4">S3N08</strain>
    </source>
</reference>